<feature type="region of interest" description="Disordered" evidence="1">
    <location>
        <begin position="69"/>
        <end position="89"/>
    </location>
</feature>
<dbReference type="EMBL" id="JARIHO010000047">
    <property type="protein sequence ID" value="KAJ7323185.1"/>
    <property type="molecule type" value="Genomic_DNA"/>
</dbReference>
<reference evidence="2" key="1">
    <citation type="submission" date="2023-03" db="EMBL/GenBank/DDBJ databases">
        <title>Massive genome expansion in bonnet fungi (Mycena s.s.) driven by repeated elements and novel gene families across ecological guilds.</title>
        <authorList>
            <consortium name="Lawrence Berkeley National Laboratory"/>
            <person name="Harder C.B."/>
            <person name="Miyauchi S."/>
            <person name="Viragh M."/>
            <person name="Kuo A."/>
            <person name="Thoen E."/>
            <person name="Andreopoulos B."/>
            <person name="Lu D."/>
            <person name="Skrede I."/>
            <person name="Drula E."/>
            <person name="Henrissat B."/>
            <person name="Morin E."/>
            <person name="Kohler A."/>
            <person name="Barry K."/>
            <person name="LaButti K."/>
            <person name="Morin E."/>
            <person name="Salamov A."/>
            <person name="Lipzen A."/>
            <person name="Mereny Z."/>
            <person name="Hegedus B."/>
            <person name="Baldrian P."/>
            <person name="Stursova M."/>
            <person name="Weitz H."/>
            <person name="Taylor A."/>
            <person name="Grigoriev I.V."/>
            <person name="Nagy L.G."/>
            <person name="Martin F."/>
            <person name="Kauserud H."/>
        </authorList>
    </citation>
    <scope>NUCLEOTIDE SEQUENCE</scope>
    <source>
        <strain evidence="2">CBHHK002</strain>
    </source>
</reference>
<proteinExistence type="predicted"/>
<evidence type="ECO:0000313" key="2">
    <source>
        <dbReference type="EMBL" id="KAJ7323185.1"/>
    </source>
</evidence>
<feature type="compositionally biased region" description="Basic and acidic residues" evidence="1">
    <location>
        <begin position="410"/>
        <end position="419"/>
    </location>
</feature>
<evidence type="ECO:0000313" key="3">
    <source>
        <dbReference type="Proteomes" id="UP001218218"/>
    </source>
</evidence>
<feature type="compositionally biased region" description="Polar residues" evidence="1">
    <location>
        <begin position="151"/>
        <end position="167"/>
    </location>
</feature>
<name>A0AAD6ZHK6_9AGAR</name>
<evidence type="ECO:0000256" key="1">
    <source>
        <dbReference type="SAM" id="MobiDB-lite"/>
    </source>
</evidence>
<dbReference type="AlphaFoldDB" id="A0AAD6ZHK6"/>
<feature type="region of interest" description="Disordered" evidence="1">
    <location>
        <begin position="390"/>
        <end position="419"/>
    </location>
</feature>
<accession>A0AAD6ZHK6</accession>
<dbReference type="Proteomes" id="UP001218218">
    <property type="component" value="Unassembled WGS sequence"/>
</dbReference>
<gene>
    <name evidence="2" type="ORF">DFH08DRAFT_817766</name>
</gene>
<sequence length="516" mass="56796">MFKQFTAAPRQIRGARAASNGQSVTVQNWHREEGGSGAGNKVEALAARRCEREVAAAMVAAAAQERPIVSVEEGDEQETGKAAQEAGKAAQEAGKAAQEARRVALEVCRNEQQQATGRRQAGGGQEAAPPEIALPEAKEQTKYGKGRAQSDRTWIQSSAYDPQSSSKKAAPMASWQQSEEAEKEPNGGPEWPKASGISSHRKRAQKGGVENWKRCRRRQKGKEMPARAPPSPSGGAPLRWVVCIQNNPPKRTGGAPNIRPCLDERGQGGIRVSALPSTTSKWPRSRVWNEGHGGVPAEKRAVVDVDPPSNAYGMRAEAVVEYRCRLDIEMRNRPEAPHPSPREEGEGEYIGDFRKGRTACMEDRRRPHPRIERPARKLWSSFSDAKLEVARRGRARETPPQWATTNGSNEEIRKSRAEKSDVRTWMHVRIVGVEGTDKGKGGRHVARLKGMLVQQSRRHYDATCAVEISLGHAAHRGRRAAAATSLRLCWTDRPPGRVRARHPEDWQALGDGCDTR</sequence>
<feature type="compositionally biased region" description="Polar residues" evidence="1">
    <location>
        <begin position="19"/>
        <end position="28"/>
    </location>
</feature>
<organism evidence="2 3">
    <name type="scientific">Mycena albidolilacea</name>
    <dbReference type="NCBI Taxonomy" id="1033008"/>
    <lineage>
        <taxon>Eukaryota</taxon>
        <taxon>Fungi</taxon>
        <taxon>Dikarya</taxon>
        <taxon>Basidiomycota</taxon>
        <taxon>Agaricomycotina</taxon>
        <taxon>Agaricomycetes</taxon>
        <taxon>Agaricomycetidae</taxon>
        <taxon>Agaricales</taxon>
        <taxon>Marasmiineae</taxon>
        <taxon>Mycenaceae</taxon>
        <taxon>Mycena</taxon>
    </lineage>
</organism>
<feature type="compositionally biased region" description="Low complexity" evidence="1">
    <location>
        <begin position="126"/>
        <end position="135"/>
    </location>
</feature>
<comment type="caution">
    <text evidence="2">The sequence shown here is derived from an EMBL/GenBank/DDBJ whole genome shotgun (WGS) entry which is preliminary data.</text>
</comment>
<protein>
    <submittedName>
        <fullName evidence="2">Uncharacterized protein</fullName>
    </submittedName>
</protein>
<feature type="compositionally biased region" description="Low complexity" evidence="1">
    <location>
        <begin position="80"/>
        <end position="89"/>
    </location>
</feature>
<feature type="region of interest" description="Disordered" evidence="1">
    <location>
        <begin position="112"/>
        <end position="239"/>
    </location>
</feature>
<keyword evidence="3" id="KW-1185">Reference proteome</keyword>
<feature type="region of interest" description="Disordered" evidence="1">
    <location>
        <begin position="1"/>
        <end position="38"/>
    </location>
</feature>